<proteinExistence type="predicted"/>
<evidence type="ECO:0000313" key="2">
    <source>
        <dbReference type="Proteomes" id="UP000436016"/>
    </source>
</evidence>
<dbReference type="EMBL" id="WUWG01000003">
    <property type="protein sequence ID" value="MXU65691.1"/>
    <property type="molecule type" value="Genomic_DNA"/>
</dbReference>
<dbReference type="RefSeq" id="WP_160854400.1">
    <property type="nucleotide sequence ID" value="NZ_WUWG01000003.1"/>
</dbReference>
<sequence length="50" mass="5569">MAGSTPSEGNAQHRRRVPDDFRLYLRLFPELGAVRIVVFPEAILMKGVSA</sequence>
<name>A0A6B0U419_9RHOB</name>
<accession>A0A6B0U419</accession>
<organism evidence="1 2">
    <name type="scientific">Oceanomicrobium pacificus</name>
    <dbReference type="NCBI Taxonomy" id="2692916"/>
    <lineage>
        <taxon>Bacteria</taxon>
        <taxon>Pseudomonadati</taxon>
        <taxon>Pseudomonadota</taxon>
        <taxon>Alphaproteobacteria</taxon>
        <taxon>Rhodobacterales</taxon>
        <taxon>Paracoccaceae</taxon>
        <taxon>Oceanomicrobium</taxon>
    </lineage>
</organism>
<evidence type="ECO:0000313" key="1">
    <source>
        <dbReference type="EMBL" id="MXU65691.1"/>
    </source>
</evidence>
<gene>
    <name evidence="1" type="ORF">GSH16_09535</name>
</gene>
<protein>
    <submittedName>
        <fullName evidence="1">Uncharacterized protein</fullName>
    </submittedName>
</protein>
<reference evidence="1 2" key="1">
    <citation type="submission" date="2019-12" db="EMBL/GenBank/DDBJ databases">
        <title>Strain KN286 was isolated from seawater, which was collected from Caroline Seamount in the tropical western Pacific.</title>
        <authorList>
            <person name="Wang Q."/>
        </authorList>
    </citation>
    <scope>NUCLEOTIDE SEQUENCE [LARGE SCALE GENOMIC DNA]</scope>
    <source>
        <strain evidence="1 2">KN286</strain>
    </source>
</reference>
<dbReference type="Proteomes" id="UP000436016">
    <property type="component" value="Unassembled WGS sequence"/>
</dbReference>
<keyword evidence="2" id="KW-1185">Reference proteome</keyword>
<comment type="caution">
    <text evidence="1">The sequence shown here is derived from an EMBL/GenBank/DDBJ whole genome shotgun (WGS) entry which is preliminary data.</text>
</comment>
<dbReference type="AlphaFoldDB" id="A0A6B0U419"/>